<feature type="region of interest" description="Disordered" evidence="7">
    <location>
        <begin position="142"/>
        <end position="163"/>
    </location>
</feature>
<dbReference type="InterPro" id="IPR003851">
    <property type="entry name" value="Znf_Dof"/>
</dbReference>
<feature type="domain" description="Dof-type" evidence="8">
    <location>
        <begin position="98"/>
        <end position="152"/>
    </location>
</feature>
<keyword evidence="10" id="KW-1185">Reference proteome</keyword>
<dbReference type="Pfam" id="PF02701">
    <property type="entry name" value="Zn_ribbon_Dof"/>
    <property type="match status" value="1"/>
</dbReference>
<proteinExistence type="predicted"/>
<organism evidence="9 10">
    <name type="scientific">Astrephomene gubernaculifera</name>
    <dbReference type="NCBI Taxonomy" id="47775"/>
    <lineage>
        <taxon>Eukaryota</taxon>
        <taxon>Viridiplantae</taxon>
        <taxon>Chlorophyta</taxon>
        <taxon>core chlorophytes</taxon>
        <taxon>Chlorophyceae</taxon>
        <taxon>CS clade</taxon>
        <taxon>Chlamydomonadales</taxon>
        <taxon>Astrephomenaceae</taxon>
        <taxon>Astrephomene</taxon>
    </lineage>
</organism>
<feature type="compositionally biased region" description="Polar residues" evidence="7">
    <location>
        <begin position="354"/>
        <end position="363"/>
    </location>
</feature>
<feature type="compositionally biased region" description="Basic and acidic residues" evidence="7">
    <location>
        <begin position="77"/>
        <end position="88"/>
    </location>
</feature>
<evidence type="ECO:0000256" key="1">
    <source>
        <dbReference type="ARBA" id="ARBA00022723"/>
    </source>
</evidence>
<evidence type="ECO:0000256" key="3">
    <source>
        <dbReference type="ARBA" id="ARBA00023015"/>
    </source>
</evidence>
<evidence type="ECO:0000256" key="6">
    <source>
        <dbReference type="ARBA" id="ARBA00023242"/>
    </source>
</evidence>
<keyword evidence="4" id="KW-0238">DNA-binding</keyword>
<feature type="non-terminal residue" evidence="9">
    <location>
        <position position="1"/>
    </location>
</feature>
<keyword evidence="2" id="KW-0862">Zinc</keyword>
<evidence type="ECO:0000256" key="2">
    <source>
        <dbReference type="ARBA" id="ARBA00022833"/>
    </source>
</evidence>
<dbReference type="Proteomes" id="UP001054857">
    <property type="component" value="Unassembled WGS sequence"/>
</dbReference>
<evidence type="ECO:0000256" key="7">
    <source>
        <dbReference type="SAM" id="MobiDB-lite"/>
    </source>
</evidence>
<evidence type="ECO:0000256" key="5">
    <source>
        <dbReference type="ARBA" id="ARBA00023163"/>
    </source>
</evidence>
<evidence type="ECO:0000313" key="10">
    <source>
        <dbReference type="Proteomes" id="UP001054857"/>
    </source>
</evidence>
<feature type="compositionally biased region" description="Low complexity" evidence="7">
    <location>
        <begin position="1"/>
        <end position="13"/>
    </location>
</feature>
<evidence type="ECO:0000313" key="9">
    <source>
        <dbReference type="EMBL" id="GFR43758.1"/>
    </source>
</evidence>
<protein>
    <recommendedName>
        <fullName evidence="8">Dof-type domain-containing protein</fullName>
    </recommendedName>
</protein>
<dbReference type="AlphaFoldDB" id="A0AAD3HK92"/>
<gene>
    <name evidence="9" type="ORF">Agub_g4870</name>
</gene>
<keyword evidence="1" id="KW-0479">Metal-binding</keyword>
<accession>A0AAD3HK92</accession>
<dbReference type="GO" id="GO:0003700">
    <property type="term" value="F:DNA-binding transcription factor activity"/>
    <property type="evidence" value="ECO:0007669"/>
    <property type="project" value="InterPro"/>
</dbReference>
<feature type="region of interest" description="Disordered" evidence="7">
    <location>
        <begin position="306"/>
        <end position="363"/>
    </location>
</feature>
<keyword evidence="3" id="KW-0805">Transcription regulation</keyword>
<feature type="compositionally biased region" description="Polar residues" evidence="7">
    <location>
        <begin position="40"/>
        <end position="71"/>
    </location>
</feature>
<dbReference type="GO" id="GO:0046872">
    <property type="term" value="F:metal ion binding"/>
    <property type="evidence" value="ECO:0007669"/>
    <property type="project" value="UniProtKB-KW"/>
</dbReference>
<evidence type="ECO:0000256" key="4">
    <source>
        <dbReference type="ARBA" id="ARBA00023125"/>
    </source>
</evidence>
<dbReference type="GO" id="GO:0003677">
    <property type="term" value="F:DNA binding"/>
    <property type="evidence" value="ECO:0007669"/>
    <property type="project" value="UniProtKB-KW"/>
</dbReference>
<feature type="region of interest" description="Disordered" evidence="7">
    <location>
        <begin position="1"/>
        <end position="99"/>
    </location>
</feature>
<dbReference type="InterPro" id="IPR045174">
    <property type="entry name" value="Dof"/>
</dbReference>
<dbReference type="PANTHER" id="PTHR31089">
    <property type="entry name" value="CYCLIC DOF FACTOR 2"/>
    <property type="match status" value="1"/>
</dbReference>
<comment type="caution">
    <text evidence="9">The sequence shown here is derived from an EMBL/GenBank/DDBJ whole genome shotgun (WGS) entry which is preliminary data.</text>
</comment>
<name>A0AAD3HK92_9CHLO</name>
<feature type="compositionally biased region" description="Low complexity" evidence="7">
    <location>
        <begin position="322"/>
        <end position="346"/>
    </location>
</feature>
<dbReference type="PROSITE" id="PS01361">
    <property type="entry name" value="ZF_DOF_1"/>
    <property type="match status" value="1"/>
</dbReference>
<reference evidence="9 10" key="1">
    <citation type="journal article" date="2021" name="Sci. Rep.">
        <title>Genome sequencing of the multicellular alga Astrephomene provides insights into convergent evolution of germ-soma differentiation.</title>
        <authorList>
            <person name="Yamashita S."/>
            <person name="Yamamoto K."/>
            <person name="Matsuzaki R."/>
            <person name="Suzuki S."/>
            <person name="Yamaguchi H."/>
            <person name="Hirooka S."/>
            <person name="Minakuchi Y."/>
            <person name="Miyagishima S."/>
            <person name="Kawachi M."/>
            <person name="Toyoda A."/>
            <person name="Nozaki H."/>
        </authorList>
    </citation>
    <scope>NUCLEOTIDE SEQUENCE [LARGE SCALE GENOMIC DNA]</scope>
    <source>
        <strain evidence="9 10">NIES-4017</strain>
    </source>
</reference>
<sequence>MEGGSEEAISSSGQLEDWAAGVAADLNEDRAEDKRRSVDRASTSPERQRATSNQCSGTPKRSRQLQESQSSAEEDEHGAKEGPADGHRAKLPRPSSPRACPRCNSMDTKFCYYNNYNVKQPRFYCKSCQRYWTAGGTLRNIAPGSGRRKSKSKTIGREQRDSASLADHLSAAAQFGLPVSGLSPALLTSSPPPGLLASGHAAASSGYANPPFLGAHSSMTGVRLSGMPALQGHQWAGGSNLPADLGGSLALLDHLQAQRGTAGAAPSLALSGQPQLAGLDARLLVGGHHSNLDVLSISTLVQPLKQQSTARSVSPPPSCTAPPQQHQHQQQQLSSPQQLNSQSSQQPSPPQLQRGGSVSNEGG</sequence>
<keyword evidence="5" id="KW-0804">Transcription</keyword>
<keyword evidence="6" id="KW-0539">Nucleus</keyword>
<dbReference type="EMBL" id="BMAR01000006">
    <property type="protein sequence ID" value="GFR43758.1"/>
    <property type="molecule type" value="Genomic_DNA"/>
</dbReference>
<feature type="compositionally biased region" description="Basic and acidic residues" evidence="7">
    <location>
        <begin position="27"/>
        <end position="39"/>
    </location>
</feature>
<dbReference type="PANTHER" id="PTHR31089:SF1">
    <property type="entry name" value="CYCLIC DOF FACTOR 3"/>
    <property type="match status" value="1"/>
</dbReference>
<evidence type="ECO:0000259" key="8">
    <source>
        <dbReference type="PROSITE" id="PS50884"/>
    </source>
</evidence>
<dbReference type="PROSITE" id="PS50884">
    <property type="entry name" value="ZF_DOF_2"/>
    <property type="match status" value="1"/>
</dbReference>